<dbReference type="Proteomes" id="UP000037510">
    <property type="component" value="Unassembled WGS sequence"/>
</dbReference>
<reference evidence="6 7" key="1">
    <citation type="journal article" date="2015" name="Genome Biol. Evol.">
        <title>The genome of winter moth (Operophtera brumata) provides a genomic perspective on sexual dimorphism and phenology.</title>
        <authorList>
            <person name="Derks M.F."/>
            <person name="Smit S."/>
            <person name="Salis L."/>
            <person name="Schijlen E."/>
            <person name="Bossers A."/>
            <person name="Mateman C."/>
            <person name="Pijl A.S."/>
            <person name="de Ridder D."/>
            <person name="Groenen M.A."/>
            <person name="Visser M.E."/>
            <person name="Megens H.J."/>
        </authorList>
    </citation>
    <scope>NUCLEOTIDE SEQUENCE [LARGE SCALE GENOMIC DNA]</scope>
    <source>
        <strain evidence="6">WM2013NL</strain>
        <tissue evidence="6">Head and thorax</tissue>
    </source>
</reference>
<evidence type="ECO:0000259" key="5">
    <source>
        <dbReference type="Pfam" id="PF19028"/>
    </source>
</evidence>
<feature type="domain" description="Spondin-like TSP1" evidence="5">
    <location>
        <begin position="79"/>
        <end position="141"/>
    </location>
</feature>
<keyword evidence="3" id="KW-0325">Glycoprotein</keyword>
<keyword evidence="4" id="KW-0812">Transmembrane</keyword>
<keyword evidence="1" id="KW-0732">Signal</keyword>
<evidence type="ECO:0000256" key="1">
    <source>
        <dbReference type="ARBA" id="ARBA00022729"/>
    </source>
</evidence>
<dbReference type="EMBL" id="JTDY01000925">
    <property type="protein sequence ID" value="KOB75410.1"/>
    <property type="molecule type" value="Genomic_DNA"/>
</dbReference>
<name>A0A0L7LJ01_OPEBR</name>
<comment type="caution">
    <text evidence="6">The sequence shown here is derived from an EMBL/GenBank/DDBJ whole genome shotgun (WGS) entry which is preliminary data.</text>
</comment>
<evidence type="ECO:0000256" key="4">
    <source>
        <dbReference type="SAM" id="Phobius"/>
    </source>
</evidence>
<dbReference type="InterPro" id="IPR044004">
    <property type="entry name" value="TSP1_spondin_dom"/>
</dbReference>
<organism evidence="6 7">
    <name type="scientific">Operophtera brumata</name>
    <name type="common">Winter moth</name>
    <name type="synonym">Phalaena brumata</name>
    <dbReference type="NCBI Taxonomy" id="104452"/>
    <lineage>
        <taxon>Eukaryota</taxon>
        <taxon>Metazoa</taxon>
        <taxon>Ecdysozoa</taxon>
        <taxon>Arthropoda</taxon>
        <taxon>Hexapoda</taxon>
        <taxon>Insecta</taxon>
        <taxon>Pterygota</taxon>
        <taxon>Neoptera</taxon>
        <taxon>Endopterygota</taxon>
        <taxon>Lepidoptera</taxon>
        <taxon>Glossata</taxon>
        <taxon>Ditrysia</taxon>
        <taxon>Geometroidea</taxon>
        <taxon>Geometridae</taxon>
        <taxon>Larentiinae</taxon>
        <taxon>Operophtera</taxon>
    </lineage>
</organism>
<keyword evidence="4" id="KW-0472">Membrane</keyword>
<evidence type="ECO:0000256" key="2">
    <source>
        <dbReference type="ARBA" id="ARBA00023157"/>
    </source>
</evidence>
<keyword evidence="2" id="KW-1015">Disulfide bond</keyword>
<proteinExistence type="predicted"/>
<dbReference type="SUPFAM" id="SSF82895">
    <property type="entry name" value="TSP-1 type 1 repeat"/>
    <property type="match status" value="2"/>
</dbReference>
<sequence>MEAERSIFYWSYLPQVPSEGYRVRLASAHPAARPAAAAGGGKECDVVEEVRPAALEASAHWTPGAWGPCRVAVPCPRDCEVGDWSEWGACQPTDGCPLFPVQQLTTTGYSVRRRRVISAASGGGAPCPPLEEKRACSTPRCASWKALPWGPCVLGTGAPARSERCRIACSGDCVVSAWAAWPPCPSSCAVPSRPTPARTRRRHVLAHAAPDGWPCPSEDQLIQNETCNTHACATYSWLATPWGPCERRRQDFIPANNYTDFLDGEPYIEGDDEEPCVEEGEMARDVMCVQNNADVVREALCHRGCKVEAWMPWSTCPNTCDPGKQTRVRTVHGGPSCGPRQETRDCPVPSSCRSRAVTWVAEPDIPNCVCKNVALELLPSDSDCILASGLECGEGRALRAARCMVAGRDVPMDVCKKYHPLTGPQRVREASTDGYSYDMEFSGLLRGPCSVRCARDCAAGPWAQWGPCAAEPGSRAAFRFRTREVIEEGSAGGRECGATLQRATCAVSEPRWALGEWSVCAPQRALCGRAIINRTVTGRECCATLQRATCAVSEPRWALGEWSVCAPRRALCGRAIINRTVTRKGMLCDVTARDLRGVRAAVGSRRVVSVRAATGPLRQSHHWQTKWGGRRDRTRVVLRPAEDGGAACPQLVAAEPCSPHLYSWHVCLFAGGSPCGEGIKKRAVRCLRSDGIFVNDSFCPNSTAIEPRESWCYVPCGVDCELGEWSPWDTTACSCGDTSSARHMRRTRQHLTSAVWPGRACPATEQRAPCPREPCLRLVARPSLACRVRTTSEKETYACGWGVKLSHARCELTSVEEDTSDAHLEPWRCATVLPGRIVTPPLHYQIPDLLAIEPHEDKPRRAWADKDVYHDGYLEGGVSLLAVVWTATIVLSLYGAFMLYRGFIRAKVSTNHLLLTIFIKLFTYSVRTN</sequence>
<keyword evidence="4" id="KW-1133">Transmembrane helix</keyword>
<dbReference type="SMART" id="SM00209">
    <property type="entry name" value="TSP1"/>
    <property type="match status" value="5"/>
</dbReference>
<dbReference type="InterPro" id="IPR036383">
    <property type="entry name" value="TSP1_rpt_sf"/>
</dbReference>
<dbReference type="InterPro" id="IPR000884">
    <property type="entry name" value="TSP1_rpt"/>
</dbReference>
<protein>
    <submittedName>
        <fullName evidence="6">Thrombospondin type-1 domain-containing protein 7B-like protein</fullName>
    </submittedName>
</protein>
<gene>
    <name evidence="6" type="ORF">OBRU01_07630</name>
</gene>
<evidence type="ECO:0000313" key="7">
    <source>
        <dbReference type="Proteomes" id="UP000037510"/>
    </source>
</evidence>
<dbReference type="PANTHER" id="PTHR11311:SF15">
    <property type="entry name" value="SPONDIN-2"/>
    <property type="match status" value="1"/>
</dbReference>
<dbReference type="PANTHER" id="PTHR11311">
    <property type="entry name" value="SPONDIN"/>
    <property type="match status" value="1"/>
</dbReference>
<dbReference type="InterPro" id="IPR051418">
    <property type="entry name" value="Spondin/Thrombospondin_T1"/>
</dbReference>
<feature type="transmembrane region" description="Helical" evidence="4">
    <location>
        <begin position="878"/>
        <end position="900"/>
    </location>
</feature>
<dbReference type="AlphaFoldDB" id="A0A0L7LJ01"/>
<dbReference type="Gene3D" id="2.20.100.10">
    <property type="entry name" value="Thrombospondin type-1 (TSP1) repeat"/>
    <property type="match status" value="4"/>
</dbReference>
<keyword evidence="7" id="KW-1185">Reference proteome</keyword>
<evidence type="ECO:0000256" key="3">
    <source>
        <dbReference type="ARBA" id="ARBA00023180"/>
    </source>
</evidence>
<dbReference type="Pfam" id="PF19028">
    <property type="entry name" value="TSP1_spondin"/>
    <property type="match status" value="1"/>
</dbReference>
<accession>A0A0L7LJ01</accession>
<dbReference type="STRING" id="104452.A0A0L7LJ01"/>
<evidence type="ECO:0000313" key="6">
    <source>
        <dbReference type="EMBL" id="KOB75410.1"/>
    </source>
</evidence>
<dbReference type="PROSITE" id="PS50092">
    <property type="entry name" value="TSP1"/>
    <property type="match status" value="4"/>
</dbReference>